<dbReference type="Gene3D" id="3.40.630.30">
    <property type="match status" value="1"/>
</dbReference>
<dbReference type="EMBL" id="BMFK01000001">
    <property type="protein sequence ID" value="GGE57413.1"/>
    <property type="molecule type" value="Genomic_DNA"/>
</dbReference>
<evidence type="ECO:0000313" key="3">
    <source>
        <dbReference type="Proteomes" id="UP000605259"/>
    </source>
</evidence>
<dbReference type="Pfam" id="PF00583">
    <property type="entry name" value="Acetyltransf_1"/>
    <property type="match status" value="1"/>
</dbReference>
<organism evidence="2 3">
    <name type="scientific">Priestia taiwanensis</name>
    <dbReference type="NCBI Taxonomy" id="1347902"/>
    <lineage>
        <taxon>Bacteria</taxon>
        <taxon>Bacillati</taxon>
        <taxon>Bacillota</taxon>
        <taxon>Bacilli</taxon>
        <taxon>Bacillales</taxon>
        <taxon>Bacillaceae</taxon>
        <taxon>Priestia</taxon>
    </lineage>
</organism>
<dbReference type="AlphaFoldDB" id="A0A917AJB5"/>
<dbReference type="RefSeq" id="WP_229722116.1">
    <property type="nucleotide sequence ID" value="NZ_BMFK01000001.1"/>
</dbReference>
<feature type="domain" description="N-acetyltransferase" evidence="1">
    <location>
        <begin position="11"/>
        <end position="104"/>
    </location>
</feature>
<protein>
    <recommendedName>
        <fullName evidence="1">N-acetyltransferase domain-containing protein</fullName>
    </recommendedName>
</protein>
<dbReference type="InterPro" id="IPR000182">
    <property type="entry name" value="GNAT_dom"/>
</dbReference>
<dbReference type="CDD" id="cd04301">
    <property type="entry name" value="NAT_SF"/>
    <property type="match status" value="1"/>
</dbReference>
<dbReference type="Proteomes" id="UP000605259">
    <property type="component" value="Unassembled WGS sequence"/>
</dbReference>
<dbReference type="InterPro" id="IPR016181">
    <property type="entry name" value="Acyl_CoA_acyltransferase"/>
</dbReference>
<proteinExistence type="predicted"/>
<reference evidence="2" key="1">
    <citation type="journal article" date="2014" name="Int. J. Syst. Evol. Microbiol.">
        <title>Complete genome sequence of Corynebacterium casei LMG S-19264T (=DSM 44701T), isolated from a smear-ripened cheese.</title>
        <authorList>
            <consortium name="US DOE Joint Genome Institute (JGI-PGF)"/>
            <person name="Walter F."/>
            <person name="Albersmeier A."/>
            <person name="Kalinowski J."/>
            <person name="Ruckert C."/>
        </authorList>
    </citation>
    <scope>NUCLEOTIDE SEQUENCE</scope>
    <source>
        <strain evidence="2">CGMCC 1.12698</strain>
    </source>
</reference>
<gene>
    <name evidence="2" type="ORF">GCM10007140_04760</name>
</gene>
<evidence type="ECO:0000259" key="1">
    <source>
        <dbReference type="Pfam" id="PF00583"/>
    </source>
</evidence>
<comment type="caution">
    <text evidence="2">The sequence shown here is derived from an EMBL/GenBank/DDBJ whole genome shotgun (WGS) entry which is preliminary data.</text>
</comment>
<evidence type="ECO:0000313" key="2">
    <source>
        <dbReference type="EMBL" id="GGE57413.1"/>
    </source>
</evidence>
<dbReference type="SUPFAM" id="SSF55729">
    <property type="entry name" value="Acyl-CoA N-acyltransferases (Nat)"/>
    <property type="match status" value="1"/>
</dbReference>
<dbReference type="GO" id="GO:0016747">
    <property type="term" value="F:acyltransferase activity, transferring groups other than amino-acyl groups"/>
    <property type="evidence" value="ECO:0007669"/>
    <property type="project" value="InterPro"/>
</dbReference>
<reference evidence="2" key="2">
    <citation type="submission" date="2020-09" db="EMBL/GenBank/DDBJ databases">
        <authorList>
            <person name="Sun Q."/>
            <person name="Zhou Y."/>
        </authorList>
    </citation>
    <scope>NUCLEOTIDE SEQUENCE</scope>
    <source>
        <strain evidence="2">CGMCC 1.12698</strain>
    </source>
</reference>
<keyword evidence="3" id="KW-1185">Reference proteome</keyword>
<name>A0A917AJB5_9BACI</name>
<sequence length="135" mass="15807">MNYHGLYSYKLLDHQWTEEYRHPLLVKVDGEIAGFVLVILDVPKEYTKFSAAEKTNVISDFFIMRKFRRKGVGKKVAHRVFQQFQGVWEIKQTDANIAATAFWKHVITAYTSDSIYEEGLLRNELWNGPVFVFQS</sequence>
<accession>A0A917AJB5</accession>